<reference evidence="2 3" key="1">
    <citation type="submission" date="2016-10" db="EMBL/GenBank/DDBJ databases">
        <authorList>
            <person name="Varghese N."/>
            <person name="Submissions S."/>
        </authorList>
    </citation>
    <scope>NUCLEOTIDE SEQUENCE [LARGE SCALE GENOMIC DNA]</scope>
    <source>
        <strain evidence="2 3">DSM 16392</strain>
    </source>
</reference>
<dbReference type="PANTHER" id="PTHR42686:SF1">
    <property type="entry name" value="GH17980P-RELATED"/>
    <property type="match status" value="1"/>
</dbReference>
<comment type="caution">
    <text evidence="2">The sequence shown here is derived from an EMBL/GenBank/DDBJ whole genome shotgun (WGS) entry which is preliminary data.</text>
</comment>
<dbReference type="InterPro" id="IPR023210">
    <property type="entry name" value="NADP_OxRdtase_dom"/>
</dbReference>
<evidence type="ECO:0000313" key="3">
    <source>
        <dbReference type="Proteomes" id="UP000199598"/>
    </source>
</evidence>
<proteinExistence type="predicted"/>
<evidence type="ECO:0000313" key="2">
    <source>
        <dbReference type="EMBL" id="SFL11563.1"/>
    </source>
</evidence>
<gene>
    <name evidence="2" type="ORF">SAMN04488518_11711</name>
</gene>
<protein>
    <submittedName>
        <fullName evidence="2">D-threo-aldose 1-dehydrogenase</fullName>
    </submittedName>
</protein>
<dbReference type="Proteomes" id="UP000199598">
    <property type="component" value="Unassembled WGS sequence"/>
</dbReference>
<dbReference type="Gene3D" id="3.20.20.100">
    <property type="entry name" value="NADP-dependent oxidoreductase domain"/>
    <property type="match status" value="1"/>
</dbReference>
<dbReference type="SUPFAM" id="SSF51430">
    <property type="entry name" value="NAD(P)-linked oxidoreductase"/>
    <property type="match status" value="1"/>
</dbReference>
<name>A0A1I4F289_9HYPH</name>
<dbReference type="InterPro" id="IPR036812">
    <property type="entry name" value="NAD(P)_OxRdtase_dom_sf"/>
</dbReference>
<dbReference type="RefSeq" id="WP_093523525.1">
    <property type="nucleotide sequence ID" value="NZ_FOSK01000017.1"/>
</dbReference>
<dbReference type="PANTHER" id="PTHR42686">
    <property type="entry name" value="GH17980P-RELATED"/>
    <property type="match status" value="1"/>
</dbReference>
<accession>A0A1I4F289</accession>
<sequence length="346" mass="37587">MGLGGKLAHRQLGGTDLQLPTLGIGGAAFGGLFATAPRKESMSTLDRAKEVGLTYIDTAPYYGFGRSERVIGDAVRKYDYIISTKVGRLLKPGMADNPAQFGWPDPLPFHPVYDYSYDGIMRSYEASLHRTGLDRLDILLVHDIGTATHGPEENLRHMKDLQGGIRALQELKSSGAISAMGLGVNETAICMELMKQAHWDAFLLAGRYTLLEQAPLKDLLPACIEAQTSIILGGPFNSGILVGGNTWNYGSAPPEILAHVTALKECCQEFSVDLAAAALHFPLAHPAIASVIPGMRNRSELEDILKWIAADIPVAFWSRLKERELLPAEAPVPSGNLFFEQEVKHA</sequence>
<dbReference type="Pfam" id="PF00248">
    <property type="entry name" value="Aldo_ket_red"/>
    <property type="match status" value="1"/>
</dbReference>
<feature type="domain" description="NADP-dependent oxidoreductase" evidence="1">
    <location>
        <begin position="22"/>
        <end position="322"/>
    </location>
</feature>
<keyword evidence="3" id="KW-1185">Reference proteome</keyword>
<dbReference type="InterPro" id="IPR020471">
    <property type="entry name" value="AKR"/>
</dbReference>
<evidence type="ECO:0000259" key="1">
    <source>
        <dbReference type="Pfam" id="PF00248"/>
    </source>
</evidence>
<dbReference type="EMBL" id="FOSK01000017">
    <property type="protein sequence ID" value="SFL11563.1"/>
    <property type="molecule type" value="Genomic_DNA"/>
</dbReference>
<organism evidence="2 3">
    <name type="scientific">Pseudovibrio ascidiaceicola</name>
    <dbReference type="NCBI Taxonomy" id="285279"/>
    <lineage>
        <taxon>Bacteria</taxon>
        <taxon>Pseudomonadati</taxon>
        <taxon>Pseudomonadota</taxon>
        <taxon>Alphaproteobacteria</taxon>
        <taxon>Hyphomicrobiales</taxon>
        <taxon>Stappiaceae</taxon>
        <taxon>Pseudovibrio</taxon>
    </lineage>
</organism>